<dbReference type="Pfam" id="PF01751">
    <property type="entry name" value="Toprim"/>
    <property type="match status" value="1"/>
</dbReference>
<proteinExistence type="inferred from homology"/>
<feature type="domain" description="Toprim" evidence="13">
    <location>
        <begin position="7"/>
        <end position="93"/>
    </location>
</feature>
<dbReference type="InterPro" id="IPR006171">
    <property type="entry name" value="TOPRIM_dom"/>
</dbReference>
<comment type="caution">
    <text evidence="14">The sequence shown here is derived from an EMBL/GenBank/DDBJ whole genome shotgun (WGS) entry which is preliminary data.</text>
</comment>
<keyword evidence="9" id="KW-0460">Magnesium</keyword>
<keyword evidence="6 11" id="KW-0699">rRNA-binding</keyword>
<keyword evidence="7 11" id="KW-0255">Endonuclease</keyword>
<keyword evidence="3 11" id="KW-0698">rRNA processing</keyword>
<reference evidence="15" key="1">
    <citation type="journal article" date="2019" name="Int. J. Syst. Evol. Microbiol.">
        <title>The Global Catalogue of Microorganisms (GCM) 10K type strain sequencing project: providing services to taxonomists for standard genome sequencing and annotation.</title>
        <authorList>
            <consortium name="The Broad Institute Genomics Platform"/>
            <consortium name="The Broad Institute Genome Sequencing Center for Infectious Disease"/>
            <person name="Wu L."/>
            <person name="Ma J."/>
        </authorList>
    </citation>
    <scope>NUCLEOTIDE SEQUENCE [LARGE SCALE GENOMIC DNA]</scope>
    <source>
        <strain evidence="15">JCM 16981</strain>
    </source>
</reference>
<dbReference type="NCBIfam" id="TIGR00334">
    <property type="entry name" value="5S_RNA_mat_M5"/>
    <property type="match status" value="1"/>
</dbReference>
<gene>
    <name evidence="11 14" type="primary">rnmV</name>
    <name evidence="14" type="ORF">GCM10022378_18510</name>
</gene>
<organism evidence="14 15">
    <name type="scientific">Salinicoccus jeotgali</name>
    <dbReference type="NCBI Taxonomy" id="381634"/>
    <lineage>
        <taxon>Bacteria</taxon>
        <taxon>Bacillati</taxon>
        <taxon>Bacillota</taxon>
        <taxon>Bacilli</taxon>
        <taxon>Bacillales</taxon>
        <taxon>Staphylococcaceae</taxon>
        <taxon>Salinicoccus</taxon>
    </lineage>
</organism>
<comment type="catalytic activity">
    <reaction evidence="11">
        <text>Endonucleolytic cleavage of RNA, removing 21 and 42 nucleotides, respectively, from the 5'- and 3'-termini of a 5S-rRNA precursor.</text>
        <dbReference type="EC" id="3.1.26.8"/>
    </reaction>
</comment>
<evidence type="ECO:0000256" key="1">
    <source>
        <dbReference type="ARBA" id="ARBA00022490"/>
    </source>
</evidence>
<name>A0ABP7F2U3_9STAP</name>
<evidence type="ECO:0000256" key="12">
    <source>
        <dbReference type="NCBIfam" id="TIGR00334"/>
    </source>
</evidence>
<dbReference type="PANTHER" id="PTHR39156">
    <property type="entry name" value="RIBONUCLEASE M5"/>
    <property type="match status" value="1"/>
</dbReference>
<evidence type="ECO:0000259" key="13">
    <source>
        <dbReference type="PROSITE" id="PS50880"/>
    </source>
</evidence>
<evidence type="ECO:0000256" key="3">
    <source>
        <dbReference type="ARBA" id="ARBA00022552"/>
    </source>
</evidence>
<keyword evidence="10 11" id="KW-0694">RNA-binding</keyword>
<evidence type="ECO:0000256" key="11">
    <source>
        <dbReference type="HAMAP-Rule" id="MF_01469"/>
    </source>
</evidence>
<evidence type="ECO:0000256" key="7">
    <source>
        <dbReference type="ARBA" id="ARBA00022759"/>
    </source>
</evidence>
<evidence type="ECO:0000256" key="5">
    <source>
        <dbReference type="ARBA" id="ARBA00022723"/>
    </source>
</evidence>
<dbReference type="CDD" id="cd01027">
    <property type="entry name" value="TOPRIM_RNase_M5_like"/>
    <property type="match status" value="1"/>
</dbReference>
<keyword evidence="1 11" id="KW-0963">Cytoplasm</keyword>
<dbReference type="RefSeq" id="WP_344703732.1">
    <property type="nucleotide sequence ID" value="NZ_BAABCK010000064.1"/>
</dbReference>
<dbReference type="EMBL" id="BAABCK010000064">
    <property type="protein sequence ID" value="GAA3730358.1"/>
    <property type="molecule type" value="Genomic_DNA"/>
</dbReference>
<sequence>MEKPVIKEVIIVEGKDDTRRLNEAVSCETIETKGSAIDEVVLKEIEVALNTRGAIIFTDPDYPGQKIRNTILERFPDIKEAFVSRTKARGRNGSIGIEHASKESIIESLSKVYTSVSDYTPHITISDMVGWGLSGSQEAAVKRTRLCEELNIGYANAGQLRKKLNRYGIQHEQIEDILKAIEGE</sequence>
<dbReference type="InterPro" id="IPR025156">
    <property type="entry name" value="RNase_M5_C"/>
</dbReference>
<dbReference type="SUPFAM" id="SSF110455">
    <property type="entry name" value="Toprim domain"/>
    <property type="match status" value="1"/>
</dbReference>
<dbReference type="PROSITE" id="PS50880">
    <property type="entry name" value="TOPRIM"/>
    <property type="match status" value="1"/>
</dbReference>
<comment type="function">
    <text evidence="11">Required for correct processing of both the 5' and 3' ends of 5S rRNA precursor. Cleaves both sides of a double-stranded region yielding mature 5S rRNA in one step.</text>
</comment>
<evidence type="ECO:0000313" key="15">
    <source>
        <dbReference type="Proteomes" id="UP001500920"/>
    </source>
</evidence>
<keyword evidence="4 11" id="KW-0540">Nuclease</keyword>
<keyword evidence="2 11" id="KW-0690">Ribosome biogenesis</keyword>
<evidence type="ECO:0000313" key="14">
    <source>
        <dbReference type="EMBL" id="GAA3730358.1"/>
    </source>
</evidence>
<evidence type="ECO:0000256" key="8">
    <source>
        <dbReference type="ARBA" id="ARBA00022801"/>
    </source>
</evidence>
<dbReference type="Proteomes" id="UP001500920">
    <property type="component" value="Unassembled WGS sequence"/>
</dbReference>
<dbReference type="SMART" id="SM00493">
    <property type="entry name" value="TOPRIM"/>
    <property type="match status" value="1"/>
</dbReference>
<dbReference type="Gene3D" id="3.40.1360.10">
    <property type="match status" value="1"/>
</dbReference>
<dbReference type="PANTHER" id="PTHR39156:SF2">
    <property type="entry name" value="DNA PRIMASE (BACTERIAL TYPE) AND SMALL PRIMASE-LIKE PROTEINS"/>
    <property type="match status" value="1"/>
</dbReference>
<keyword evidence="5" id="KW-0479">Metal-binding</keyword>
<dbReference type="Pfam" id="PF13331">
    <property type="entry name" value="DUF4093"/>
    <property type="match status" value="1"/>
</dbReference>
<evidence type="ECO:0000256" key="2">
    <source>
        <dbReference type="ARBA" id="ARBA00022517"/>
    </source>
</evidence>
<evidence type="ECO:0000256" key="9">
    <source>
        <dbReference type="ARBA" id="ARBA00022842"/>
    </source>
</evidence>
<comment type="subcellular location">
    <subcellularLocation>
        <location evidence="11">Cytoplasm</location>
    </subcellularLocation>
</comment>
<protein>
    <recommendedName>
        <fullName evidence="11 12">Ribonuclease M5</fullName>
        <ecNumber evidence="11 12">3.1.26.8</ecNumber>
    </recommendedName>
    <alternativeName>
        <fullName evidence="11">RNase M5</fullName>
    </alternativeName>
    <alternativeName>
        <fullName evidence="11">Ribosomal RNA terminal maturase M5</fullName>
    </alternativeName>
</protein>
<evidence type="ECO:0000256" key="6">
    <source>
        <dbReference type="ARBA" id="ARBA00022730"/>
    </source>
</evidence>
<accession>A0ABP7F2U3</accession>
<keyword evidence="15" id="KW-1185">Reference proteome</keyword>
<comment type="similarity">
    <text evidence="11">Belongs to the ribonuclease M5 family.</text>
</comment>
<dbReference type="HAMAP" id="MF_01469">
    <property type="entry name" value="RNase_M5"/>
    <property type="match status" value="1"/>
</dbReference>
<evidence type="ECO:0000256" key="4">
    <source>
        <dbReference type="ARBA" id="ARBA00022722"/>
    </source>
</evidence>
<dbReference type="EC" id="3.1.26.8" evidence="11 12"/>
<dbReference type="InterPro" id="IPR034141">
    <property type="entry name" value="TOPRIM_RNase_M5-like"/>
</dbReference>
<keyword evidence="8 11" id="KW-0378">Hydrolase</keyword>
<dbReference type="InterPro" id="IPR004466">
    <property type="entry name" value="RNase_M5"/>
</dbReference>
<evidence type="ECO:0000256" key="10">
    <source>
        <dbReference type="ARBA" id="ARBA00022884"/>
    </source>
</evidence>